<name>A0A2D2AV66_9CAUL</name>
<gene>
    <name evidence="1" type="ORF">CSW64_05390</name>
</gene>
<proteinExistence type="predicted"/>
<keyword evidence="2" id="KW-1185">Reference proteome</keyword>
<evidence type="ECO:0000313" key="1">
    <source>
        <dbReference type="EMBL" id="ATQ41886.1"/>
    </source>
</evidence>
<sequence>MLTAVLFALALASKAQTPGVKPATPSGQPATRSAFVQGTLNLAIGERATLRRQPDGSYVLDHVERISVEDVAPPANGGRAETLNGTSPGTVRLALNARRDVGSILKVENGTGEALQYNAFIVRIAGGKPQPPAKTSVCTIPAGLVSYEHWPEPVIQVVAGGLKATPEKTPACG</sequence>
<accession>A0A2D2AV66</accession>
<organism evidence="1 2">
    <name type="scientific">Caulobacter mirabilis</name>
    <dbReference type="NCBI Taxonomy" id="69666"/>
    <lineage>
        <taxon>Bacteria</taxon>
        <taxon>Pseudomonadati</taxon>
        <taxon>Pseudomonadota</taxon>
        <taxon>Alphaproteobacteria</taxon>
        <taxon>Caulobacterales</taxon>
        <taxon>Caulobacteraceae</taxon>
        <taxon>Caulobacter</taxon>
    </lineage>
</organism>
<dbReference type="Proteomes" id="UP000228945">
    <property type="component" value="Chromosome"/>
</dbReference>
<dbReference type="OrthoDB" id="7204854at2"/>
<dbReference type="EMBL" id="CP024201">
    <property type="protein sequence ID" value="ATQ41886.1"/>
    <property type="molecule type" value="Genomic_DNA"/>
</dbReference>
<dbReference type="RefSeq" id="WP_099621144.1">
    <property type="nucleotide sequence ID" value="NZ_CP024201.1"/>
</dbReference>
<protein>
    <submittedName>
        <fullName evidence="1">Uncharacterized protein</fullName>
    </submittedName>
</protein>
<reference evidence="1 2" key="1">
    <citation type="submission" date="2017-10" db="EMBL/GenBank/DDBJ databases">
        <title>Genome sequence of Caulobacter mirabilis FWC38.</title>
        <authorList>
            <person name="Fiebig A."/>
            <person name="Crosson S."/>
        </authorList>
    </citation>
    <scope>NUCLEOTIDE SEQUENCE [LARGE SCALE GENOMIC DNA]</scope>
    <source>
        <strain evidence="1 2">FWC 38</strain>
    </source>
</reference>
<evidence type="ECO:0000313" key="2">
    <source>
        <dbReference type="Proteomes" id="UP000228945"/>
    </source>
</evidence>
<dbReference type="KEGG" id="cmb:CSW64_05390"/>
<dbReference type="AlphaFoldDB" id="A0A2D2AV66"/>